<feature type="non-terminal residue" evidence="1">
    <location>
        <position position="1"/>
    </location>
</feature>
<name>A0A0K8RQE2_IXORI</name>
<dbReference type="AlphaFoldDB" id="A0A0K8RQE2"/>
<evidence type="ECO:0000313" key="1">
    <source>
        <dbReference type="EMBL" id="JAA73270.1"/>
    </source>
</evidence>
<organism evidence="1">
    <name type="scientific">Ixodes ricinus</name>
    <name type="common">Common tick</name>
    <name type="synonym">Acarus ricinus</name>
    <dbReference type="NCBI Taxonomy" id="34613"/>
    <lineage>
        <taxon>Eukaryota</taxon>
        <taxon>Metazoa</taxon>
        <taxon>Ecdysozoa</taxon>
        <taxon>Arthropoda</taxon>
        <taxon>Chelicerata</taxon>
        <taxon>Arachnida</taxon>
        <taxon>Acari</taxon>
        <taxon>Parasitiformes</taxon>
        <taxon>Ixodida</taxon>
        <taxon>Ixodoidea</taxon>
        <taxon>Ixodidae</taxon>
        <taxon>Ixodinae</taxon>
        <taxon>Ixodes</taxon>
    </lineage>
</organism>
<dbReference type="EMBL" id="GADI01000538">
    <property type="protein sequence ID" value="JAA73270.1"/>
    <property type="molecule type" value="mRNA"/>
</dbReference>
<reference evidence="1" key="1">
    <citation type="submission" date="2012-12" db="EMBL/GenBank/DDBJ databases">
        <title>Identification and characterization of a phenylalanine ammonia-lyase gene family in Isatis indigotica Fort.</title>
        <authorList>
            <person name="Liu Q."/>
            <person name="Chen J."/>
            <person name="Zhou X."/>
            <person name="Di P."/>
            <person name="Xiao Y."/>
            <person name="Xuan H."/>
            <person name="Zhang L."/>
            <person name="Chen W."/>
        </authorList>
    </citation>
    <scope>NUCLEOTIDE SEQUENCE</scope>
    <source>
        <tissue evidence="1">Salivary gland</tissue>
    </source>
</reference>
<sequence length="123" mass="13374">GVSNYEDKVKPKDQHRPPTACNTNTAIVPCVVTPYAYNAAAVHVPVATKVVRQPVVEHYCDVGYVPAHAHGYAKHDPLFGTYRQADVHHAPVVTGAHSSMHHSRGGHFVHHTFGTVVHYAPPS</sequence>
<accession>A0A0K8RQE2</accession>
<protein>
    <submittedName>
        <fullName evidence="1">Putative secreted protein</fullName>
    </submittedName>
</protein>
<proteinExistence type="evidence at transcript level"/>